<dbReference type="Proteomes" id="UP000215914">
    <property type="component" value="Unassembled WGS sequence"/>
</dbReference>
<keyword evidence="1" id="KW-1133">Transmembrane helix</keyword>
<feature type="transmembrane region" description="Helical" evidence="1">
    <location>
        <begin position="7"/>
        <end position="24"/>
    </location>
</feature>
<name>A0A9K3I5J1_HELAN</name>
<sequence length="55" mass="6470">MERKRKYIISYYTIVSIIPCNFYFNTQPKTLPYPCTIQEIIMNGCGLPNSRFTSN</sequence>
<protein>
    <submittedName>
        <fullName evidence="2">Uncharacterized protein</fullName>
    </submittedName>
</protein>
<dbReference type="EMBL" id="MNCJ02000324">
    <property type="protein sequence ID" value="KAF5790285.1"/>
    <property type="molecule type" value="Genomic_DNA"/>
</dbReference>
<comment type="caution">
    <text evidence="2">The sequence shown here is derived from an EMBL/GenBank/DDBJ whole genome shotgun (WGS) entry which is preliminary data.</text>
</comment>
<reference evidence="2" key="2">
    <citation type="submission" date="2020-06" db="EMBL/GenBank/DDBJ databases">
        <title>Helianthus annuus Genome sequencing and assembly Release 2.</title>
        <authorList>
            <person name="Gouzy J."/>
            <person name="Langlade N."/>
            <person name="Munos S."/>
        </authorList>
    </citation>
    <scope>NUCLEOTIDE SEQUENCE</scope>
    <source>
        <tissue evidence="2">Leaves</tissue>
    </source>
</reference>
<keyword evidence="1" id="KW-0812">Transmembrane</keyword>
<evidence type="ECO:0000256" key="1">
    <source>
        <dbReference type="SAM" id="Phobius"/>
    </source>
</evidence>
<dbReference type="AlphaFoldDB" id="A0A9K3I5J1"/>
<evidence type="ECO:0000313" key="3">
    <source>
        <dbReference type="Proteomes" id="UP000215914"/>
    </source>
</evidence>
<accession>A0A9K3I5J1</accession>
<evidence type="ECO:0000313" key="2">
    <source>
        <dbReference type="EMBL" id="KAF5790285.1"/>
    </source>
</evidence>
<dbReference type="Gramene" id="mRNA:HanXRQr2_Chr09g0381411">
    <property type="protein sequence ID" value="CDS:HanXRQr2_Chr09g0381411.1"/>
    <property type="gene ID" value="HanXRQr2_Chr09g0381411"/>
</dbReference>
<proteinExistence type="predicted"/>
<organism evidence="2 3">
    <name type="scientific">Helianthus annuus</name>
    <name type="common">Common sunflower</name>
    <dbReference type="NCBI Taxonomy" id="4232"/>
    <lineage>
        <taxon>Eukaryota</taxon>
        <taxon>Viridiplantae</taxon>
        <taxon>Streptophyta</taxon>
        <taxon>Embryophyta</taxon>
        <taxon>Tracheophyta</taxon>
        <taxon>Spermatophyta</taxon>
        <taxon>Magnoliopsida</taxon>
        <taxon>eudicotyledons</taxon>
        <taxon>Gunneridae</taxon>
        <taxon>Pentapetalae</taxon>
        <taxon>asterids</taxon>
        <taxon>campanulids</taxon>
        <taxon>Asterales</taxon>
        <taxon>Asteraceae</taxon>
        <taxon>Asteroideae</taxon>
        <taxon>Heliantheae alliance</taxon>
        <taxon>Heliantheae</taxon>
        <taxon>Helianthus</taxon>
    </lineage>
</organism>
<gene>
    <name evidence="2" type="ORF">HanXRQr2_Chr09g0381411</name>
</gene>
<keyword evidence="3" id="KW-1185">Reference proteome</keyword>
<keyword evidence="1" id="KW-0472">Membrane</keyword>
<reference evidence="2" key="1">
    <citation type="journal article" date="2017" name="Nature">
        <title>The sunflower genome provides insights into oil metabolism, flowering and Asterid evolution.</title>
        <authorList>
            <person name="Badouin H."/>
            <person name="Gouzy J."/>
            <person name="Grassa C.J."/>
            <person name="Murat F."/>
            <person name="Staton S.E."/>
            <person name="Cottret L."/>
            <person name="Lelandais-Briere C."/>
            <person name="Owens G.L."/>
            <person name="Carrere S."/>
            <person name="Mayjonade B."/>
            <person name="Legrand L."/>
            <person name="Gill N."/>
            <person name="Kane N.C."/>
            <person name="Bowers J.E."/>
            <person name="Hubner S."/>
            <person name="Bellec A."/>
            <person name="Berard A."/>
            <person name="Berges H."/>
            <person name="Blanchet N."/>
            <person name="Boniface M.C."/>
            <person name="Brunel D."/>
            <person name="Catrice O."/>
            <person name="Chaidir N."/>
            <person name="Claudel C."/>
            <person name="Donnadieu C."/>
            <person name="Faraut T."/>
            <person name="Fievet G."/>
            <person name="Helmstetter N."/>
            <person name="King M."/>
            <person name="Knapp S.J."/>
            <person name="Lai Z."/>
            <person name="Le Paslier M.C."/>
            <person name="Lippi Y."/>
            <person name="Lorenzon L."/>
            <person name="Mandel J.R."/>
            <person name="Marage G."/>
            <person name="Marchand G."/>
            <person name="Marquand E."/>
            <person name="Bret-Mestries E."/>
            <person name="Morien E."/>
            <person name="Nambeesan S."/>
            <person name="Nguyen T."/>
            <person name="Pegot-Espagnet P."/>
            <person name="Pouilly N."/>
            <person name="Raftis F."/>
            <person name="Sallet E."/>
            <person name="Schiex T."/>
            <person name="Thomas J."/>
            <person name="Vandecasteele C."/>
            <person name="Vares D."/>
            <person name="Vear F."/>
            <person name="Vautrin S."/>
            <person name="Crespi M."/>
            <person name="Mangin B."/>
            <person name="Burke J.M."/>
            <person name="Salse J."/>
            <person name="Munos S."/>
            <person name="Vincourt P."/>
            <person name="Rieseberg L.H."/>
            <person name="Langlade N.B."/>
        </authorList>
    </citation>
    <scope>NUCLEOTIDE SEQUENCE</scope>
    <source>
        <tissue evidence="2">Leaves</tissue>
    </source>
</reference>